<protein>
    <submittedName>
        <fullName evidence="2">HNH endonuclease</fullName>
    </submittedName>
</protein>
<dbReference type="AlphaFoldDB" id="A0A5C7WBV3"/>
<keyword evidence="2" id="KW-0255">Endonuclease</keyword>
<keyword evidence="2" id="KW-0540">Nuclease</keyword>
<proteinExistence type="predicted"/>
<keyword evidence="2" id="KW-0378">Hydrolase</keyword>
<dbReference type="InterPro" id="IPR003615">
    <property type="entry name" value="HNH_nuc"/>
</dbReference>
<organism evidence="2 3">
    <name type="scientific">Aquipseudomonas alcaligenes</name>
    <name type="common">Pseudomonas alcaligenes</name>
    <dbReference type="NCBI Taxonomy" id="43263"/>
    <lineage>
        <taxon>Bacteria</taxon>
        <taxon>Pseudomonadati</taxon>
        <taxon>Pseudomonadota</taxon>
        <taxon>Gammaproteobacteria</taxon>
        <taxon>Pseudomonadales</taxon>
        <taxon>Pseudomonadaceae</taxon>
        <taxon>Aquipseudomonas</taxon>
    </lineage>
</organism>
<dbReference type="Proteomes" id="UP000321110">
    <property type="component" value="Unassembled WGS sequence"/>
</dbReference>
<dbReference type="GO" id="GO:0004519">
    <property type="term" value="F:endonuclease activity"/>
    <property type="evidence" value="ECO:0007669"/>
    <property type="project" value="UniProtKB-KW"/>
</dbReference>
<dbReference type="Pfam" id="PF13391">
    <property type="entry name" value="HNH_2"/>
    <property type="match status" value="1"/>
</dbReference>
<evidence type="ECO:0000259" key="1">
    <source>
        <dbReference type="Pfam" id="PF13391"/>
    </source>
</evidence>
<comment type="caution">
    <text evidence="2">The sequence shown here is derived from an EMBL/GenBank/DDBJ whole genome shotgun (WGS) entry which is preliminary data.</text>
</comment>
<dbReference type="EMBL" id="SSFO01000063">
    <property type="protein sequence ID" value="TXI34593.1"/>
    <property type="molecule type" value="Genomic_DNA"/>
</dbReference>
<evidence type="ECO:0000313" key="2">
    <source>
        <dbReference type="EMBL" id="TXI34593.1"/>
    </source>
</evidence>
<evidence type="ECO:0000313" key="3">
    <source>
        <dbReference type="Proteomes" id="UP000321110"/>
    </source>
</evidence>
<sequence length="320" mass="35657">MLSNPRAFWWVNHKKTFKAEVEGGYIWSPKRKKDGSFNQTYENLAKVQPGDVVISYANTQIKAIGIATATAQEQGKPEEFGQGVGTNWSLDEGWLVPVEWTLLPIPIKPKDHIDQIAPLLPSKYAPIRADGNGNESCYLASISTDLGHLLLGQAQHTDTEAVDRVADLTEQLEGDQVQQEILDSDRAPTEKEQLVRARQGQGVFRQRVMLNEKRCRVTGVADERFLIASHIKPWRQSDDLERLDGENGLLLAPHIDKLFDKGWISFTDAGTLLVTTDAESVLAAWHISPSINVGSFSAKQASYLSYHRQHIFNGEGEQAT</sequence>
<gene>
    <name evidence="2" type="ORF">E6Q69_03600</name>
</gene>
<reference evidence="2 3" key="1">
    <citation type="submission" date="2018-09" db="EMBL/GenBank/DDBJ databases">
        <title>Metagenome Assembled Genomes from an Advanced Water Purification Facility.</title>
        <authorList>
            <person name="Stamps B.W."/>
            <person name="Spear J.R."/>
        </authorList>
    </citation>
    <scope>NUCLEOTIDE SEQUENCE [LARGE SCALE GENOMIC DNA]</scope>
    <source>
        <strain evidence="2">Bin_52_1</strain>
    </source>
</reference>
<accession>A0A5C7WBV3</accession>
<name>A0A5C7WBV3_AQUAC</name>
<feature type="domain" description="HNH nuclease" evidence="1">
    <location>
        <begin position="215"/>
        <end position="266"/>
    </location>
</feature>